<feature type="domain" description="Helix-turn-helix" evidence="1">
    <location>
        <begin position="66"/>
        <end position="95"/>
    </location>
</feature>
<dbReference type="Proteomes" id="UP000075683">
    <property type="component" value="Unassembled WGS sequence"/>
</dbReference>
<dbReference type="InterPro" id="IPR009061">
    <property type="entry name" value="DNA-bd_dom_put_sf"/>
</dbReference>
<sequence length="320" mass="38068">MEEKNWYTQQEVAEILGVSKQTVYLYAKQGKIKKIPDPYRIHREARYEKKEVDEIRKKIKYTGGGYKPAEVAKILGVSVQTIYRYIQENLIETHKVPFGDERIRHIVSEKGLQQARSIIQESLKKGVKRYEYYNSQMDIALFQKFTSSEIEHARVIRDSLNEWIFYLPEKGDTLALDEGLSRYNLKPAYSIHQESLPFKGYAQMRIPKDFRYFYDLIDYFYRIWGIENVRIREEERVLLIKVKAGEKEYDLPFSFSEVYRFIVDGEWLVKDRILYVRSPYRKTTVELPVHLMEKTQEAAKEKGKTMSQLIEEALENLINQ</sequence>
<dbReference type="GO" id="GO:0006355">
    <property type="term" value="P:regulation of DNA-templated transcription"/>
    <property type="evidence" value="ECO:0007669"/>
    <property type="project" value="InterPro"/>
</dbReference>
<reference evidence="2 3" key="1">
    <citation type="submission" date="2016-01" db="EMBL/GenBank/DDBJ databases">
        <title>Draft Genome Sequences of Seven Thermophilic Sporeformers Isolated from Foods.</title>
        <authorList>
            <person name="Berendsen E.M."/>
            <person name="Wells-Bennik M.H."/>
            <person name="Krawcyk A.O."/>
            <person name="De Jong A."/>
            <person name="Holsappel S."/>
            <person name="Eijlander R.T."/>
            <person name="Kuipers O.P."/>
        </authorList>
    </citation>
    <scope>NUCLEOTIDE SEQUENCE [LARGE SCALE GENOMIC DNA]</scope>
    <source>
        <strain evidence="2 3">B4135</strain>
    </source>
</reference>
<organism evidence="2 3">
    <name type="scientific">Caldibacillus debilis</name>
    <dbReference type="NCBI Taxonomy" id="301148"/>
    <lineage>
        <taxon>Bacteria</taxon>
        <taxon>Bacillati</taxon>
        <taxon>Bacillota</taxon>
        <taxon>Bacilli</taxon>
        <taxon>Bacillales</taxon>
        <taxon>Bacillaceae</taxon>
        <taxon>Caldibacillus</taxon>
    </lineage>
</organism>
<comment type="caution">
    <text evidence="2">The sequence shown here is derived from an EMBL/GenBank/DDBJ whole genome shotgun (WGS) entry which is preliminary data.</text>
</comment>
<evidence type="ECO:0000313" key="2">
    <source>
        <dbReference type="EMBL" id="KYD23164.1"/>
    </source>
</evidence>
<dbReference type="Pfam" id="PF12728">
    <property type="entry name" value="HTH_17"/>
    <property type="match status" value="2"/>
</dbReference>
<evidence type="ECO:0000313" key="3">
    <source>
        <dbReference type="Proteomes" id="UP000075683"/>
    </source>
</evidence>
<accession>A0A150MF25</accession>
<dbReference type="Gene3D" id="1.10.1660.10">
    <property type="match status" value="2"/>
</dbReference>
<proteinExistence type="predicted"/>
<dbReference type="InterPro" id="IPR041657">
    <property type="entry name" value="HTH_17"/>
</dbReference>
<dbReference type="RefSeq" id="WP_061567804.1">
    <property type="nucleotide sequence ID" value="NZ_LQYT01000001.1"/>
</dbReference>
<dbReference type="SUPFAM" id="SSF46955">
    <property type="entry name" value="Putative DNA-binding domain"/>
    <property type="match status" value="1"/>
</dbReference>
<dbReference type="EMBL" id="LQYT01000001">
    <property type="protein sequence ID" value="KYD23164.1"/>
    <property type="molecule type" value="Genomic_DNA"/>
</dbReference>
<name>A0A150MF25_9BACI</name>
<feature type="domain" description="Helix-turn-helix" evidence="1">
    <location>
        <begin position="6"/>
        <end position="54"/>
    </location>
</feature>
<evidence type="ECO:0000259" key="1">
    <source>
        <dbReference type="Pfam" id="PF12728"/>
    </source>
</evidence>
<dbReference type="AlphaFoldDB" id="A0A150MF25"/>
<dbReference type="OrthoDB" id="1798833at2"/>
<gene>
    <name evidence="2" type="ORF">B4135_0987</name>
</gene>
<protein>
    <recommendedName>
        <fullName evidence="1">Helix-turn-helix domain-containing protein</fullName>
    </recommendedName>
</protein>